<evidence type="ECO:0000256" key="2">
    <source>
        <dbReference type="ARBA" id="ARBA00023054"/>
    </source>
</evidence>
<comment type="subcellular location">
    <subcellularLocation>
        <location evidence="1">Cell envelope</location>
    </subcellularLocation>
</comment>
<dbReference type="EMBL" id="AAMS01000006">
    <property type="protein sequence ID" value="EAQ05971.1"/>
    <property type="molecule type" value="Genomic_DNA"/>
</dbReference>
<dbReference type="PANTHER" id="PTHR32347:SF23">
    <property type="entry name" value="BLL5650 PROTEIN"/>
    <property type="match status" value="1"/>
</dbReference>
<gene>
    <name evidence="3" type="ORF">SKA53_07696</name>
</gene>
<dbReference type="AlphaFoldDB" id="A3V6V5"/>
<evidence type="ECO:0000313" key="3">
    <source>
        <dbReference type="EMBL" id="EAQ05971.1"/>
    </source>
</evidence>
<comment type="caution">
    <text evidence="3">The sequence shown here is derived from an EMBL/GenBank/DDBJ whole genome shotgun (WGS) entry which is preliminary data.</text>
</comment>
<proteinExistence type="predicted"/>
<organism evidence="3 4">
    <name type="scientific">Yoonia vestfoldensis SKA53</name>
    <dbReference type="NCBI Taxonomy" id="314232"/>
    <lineage>
        <taxon>Bacteria</taxon>
        <taxon>Pseudomonadati</taxon>
        <taxon>Pseudomonadota</taxon>
        <taxon>Alphaproteobacteria</taxon>
        <taxon>Rhodobacterales</taxon>
        <taxon>Paracoccaceae</taxon>
        <taxon>Yoonia</taxon>
    </lineage>
</organism>
<protein>
    <submittedName>
        <fullName evidence="3">Uncharacterized protein</fullName>
    </submittedName>
</protein>
<keyword evidence="2" id="KW-0175">Coiled coil</keyword>
<dbReference type="eggNOG" id="COG0845">
    <property type="taxonomic scope" value="Bacteria"/>
</dbReference>
<dbReference type="STRING" id="314232.SKA53_07696"/>
<dbReference type="Proteomes" id="UP000004507">
    <property type="component" value="Unassembled WGS sequence"/>
</dbReference>
<keyword evidence="4" id="KW-1185">Reference proteome</keyword>
<dbReference type="HOGENOM" id="CLU_771176_0_0_5"/>
<name>A3V6V5_9RHOB</name>
<dbReference type="Gene3D" id="1.10.287.1490">
    <property type="match status" value="1"/>
</dbReference>
<dbReference type="InterPro" id="IPR050465">
    <property type="entry name" value="UPF0194_transport"/>
</dbReference>
<dbReference type="PANTHER" id="PTHR32347">
    <property type="entry name" value="EFFLUX SYSTEM COMPONENT YKNX-RELATED"/>
    <property type="match status" value="1"/>
</dbReference>
<sequence>MTSPINGFVHGAPQEAGRWIERDELLFTVANENQNRSFLNELLTERRTLAQRIDAFTVQAEDLQQLMTQLGVNVYQYQRFTSDRIEHEIARLEADRAARQAALSSVRSNLSRQQQLNDNGYARDVEVEDLTFQVQGLEAEISSIAAQVRVLEADQAGLRAGTFVGIGRNDVPYSMQRADEIRILLADIAARLSEDRTRIAEIDREILIEQEQLARTERFEVRSPMPGVLWRSYIYPGAAVPSENELIVIADCETLFVDAAVSNRSVNTVMPGMQVSVRLVGSSMQFDGIVSNVYGGASMLALDRTQAAVLIDVEASEIVARIAIDISELPQLRENACYIGRQVSVEFPKQTMSFLRDMF</sequence>
<accession>A3V6V5</accession>
<evidence type="ECO:0000256" key="1">
    <source>
        <dbReference type="ARBA" id="ARBA00004196"/>
    </source>
</evidence>
<dbReference type="GO" id="GO:0030313">
    <property type="term" value="C:cell envelope"/>
    <property type="evidence" value="ECO:0007669"/>
    <property type="project" value="UniProtKB-SubCell"/>
</dbReference>
<evidence type="ECO:0000313" key="4">
    <source>
        <dbReference type="Proteomes" id="UP000004507"/>
    </source>
</evidence>
<reference evidence="3 4" key="1">
    <citation type="submission" date="2006-01" db="EMBL/GenBank/DDBJ databases">
        <authorList>
            <person name="Hagstrom A."/>
            <person name="Ferriera S."/>
            <person name="Johnson J."/>
            <person name="Kravitz S."/>
            <person name="Halpern A."/>
            <person name="Remington K."/>
            <person name="Beeson K."/>
            <person name="Tran B."/>
            <person name="Rogers Y.-H."/>
            <person name="Friedman R."/>
            <person name="Venter J.C."/>
        </authorList>
    </citation>
    <scope>NUCLEOTIDE SEQUENCE [LARGE SCALE GENOMIC DNA]</scope>
    <source>
        <strain evidence="3 4">SKA53</strain>
    </source>
</reference>